<dbReference type="EC" id="3.2.1.25" evidence="4"/>
<reference evidence="14" key="1">
    <citation type="submission" date="2025-08" db="UniProtKB">
        <authorList>
            <consortium name="RefSeq"/>
        </authorList>
    </citation>
    <scope>IDENTIFICATION</scope>
    <source>
        <strain evidence="14">11010-0011.00</strain>
        <tissue evidence="14">Whole body</tissue>
    </source>
</reference>
<evidence type="ECO:0000256" key="5">
    <source>
        <dbReference type="ARBA" id="ARBA00022729"/>
    </source>
</evidence>
<accession>A0A6J2T5V2</accession>
<evidence type="ECO:0000256" key="7">
    <source>
        <dbReference type="ARBA" id="ARBA00023180"/>
    </source>
</evidence>
<keyword evidence="6" id="KW-0378">Hydrolase</keyword>
<organism evidence="13 14">
    <name type="scientific">Drosophila lebanonensis</name>
    <name type="common">Fruit fly</name>
    <name type="synonym">Scaptodrosophila lebanonensis</name>
    <dbReference type="NCBI Taxonomy" id="7225"/>
    <lineage>
        <taxon>Eukaryota</taxon>
        <taxon>Metazoa</taxon>
        <taxon>Ecdysozoa</taxon>
        <taxon>Arthropoda</taxon>
        <taxon>Hexapoda</taxon>
        <taxon>Insecta</taxon>
        <taxon>Pterygota</taxon>
        <taxon>Neoptera</taxon>
        <taxon>Endopterygota</taxon>
        <taxon>Diptera</taxon>
        <taxon>Brachycera</taxon>
        <taxon>Muscomorpha</taxon>
        <taxon>Ephydroidea</taxon>
        <taxon>Drosophilidae</taxon>
        <taxon>Scaptodrosophila</taxon>
    </lineage>
</organism>
<dbReference type="InterPro" id="IPR050887">
    <property type="entry name" value="Beta-mannosidase_GH2"/>
</dbReference>
<dbReference type="SUPFAM" id="SSF49303">
    <property type="entry name" value="beta-Galactosidase/glucuronidase domain"/>
    <property type="match status" value="1"/>
</dbReference>
<dbReference type="GO" id="GO:0006516">
    <property type="term" value="P:glycoprotein catabolic process"/>
    <property type="evidence" value="ECO:0007669"/>
    <property type="project" value="TreeGrafter"/>
</dbReference>
<evidence type="ECO:0000256" key="2">
    <source>
        <dbReference type="ARBA" id="ARBA00004371"/>
    </source>
</evidence>
<proteinExistence type="inferred from homology"/>
<keyword evidence="5 11" id="KW-0732">Signal</keyword>
<sequence>MSELSGYCCVLIIALALGGLDTKITAQAKRVRVVELTDGWKLRNENSTIQVAIANIPSGVYTALAGTYGDLLEGRNDVDLRWIARENWIYTTTFDDDEVGADRTVNLTLHGIDTISKVWLNDELLGHTDNMFVRYSYDVGHLLRTNNNVLTIELLSPLKEAAQLADMLEKKGEPAPQNCLKSSDKFECDQNMLRKMQMSFGGTWNPAAPSLGIWKPVTLEYYEVAILRDVDVAIRRTESYWIMDCRAFISTGSPEYFYAELEVYSSPLLDNDSPFVVQQQKMSYASPIMEFKVKIPVENVKLWWPNGYGDQVLYPVMFILKTYRDAEGPGLMSRTQSQKLLRIGFRTIELVEDEDSNGHSFYFRVNGQSIFMKGINYVPAHTLPELSADTDAVTHLLESAKGAHMNMIRVWGGGLYESDYFYELADSLGLLIWQDMAFTSATYPVYTEFVEPIRIETSQNARRLAYHPSLAMIVTNNEVELFLVKNRSAFGADAQRLEKEYKQLFMGTVKPELDIISRNDYSPRPGPMLSTPSNGVELSSKDLPIDPQDPSCGDVHFWSDNSNGFGPDIYPHARFISEYGYTSLPVRHSWERTFGNSFNGTLSDLIQHRQHHPDGFQPLLRLIQDQLPFSAETWDNNIDQLIYFSQVAQAIAVKTAMDLFRSLRGEKQTMGALIWQLNDVWVAPTWSFIDFYGNYKLVYYWAKEFLKPTTVIGLYDQPSDLLNITISLEEYNENPETSQLYTVWVYTYLWSDLFPKKKIARGNLMKSNDILPLSIALESTLFEEHNKSETFLMIELVDEYDIIVARTYFYPVPIKNIEGIRDPLLIMDLYTSECDASTYTNSFSVRIKVSYPALFVYLEVTNPDIAKHTHKFSKNGFTLTEPVTVVHLEFIGLSECLDLQKKHIAITTMNQYLI</sequence>
<evidence type="ECO:0000256" key="11">
    <source>
        <dbReference type="SAM" id="SignalP"/>
    </source>
</evidence>
<dbReference type="RefSeq" id="XP_030370503.1">
    <property type="nucleotide sequence ID" value="XM_030514643.1"/>
</dbReference>
<evidence type="ECO:0000259" key="12">
    <source>
        <dbReference type="Pfam" id="PF22666"/>
    </source>
</evidence>
<protein>
    <recommendedName>
        <fullName evidence="4">beta-mannosidase</fullName>
        <ecNumber evidence="4">3.2.1.25</ecNumber>
    </recommendedName>
    <alternativeName>
        <fullName evidence="10">Mannanase</fullName>
    </alternativeName>
</protein>
<evidence type="ECO:0000256" key="9">
    <source>
        <dbReference type="ARBA" id="ARBA00023295"/>
    </source>
</evidence>
<dbReference type="PANTHER" id="PTHR43730">
    <property type="entry name" value="BETA-MANNOSIDASE"/>
    <property type="match status" value="1"/>
</dbReference>
<dbReference type="InterPro" id="IPR008979">
    <property type="entry name" value="Galactose-bd-like_sf"/>
</dbReference>
<dbReference type="PANTHER" id="PTHR43730:SF1">
    <property type="entry name" value="BETA-MANNOSIDASE"/>
    <property type="match status" value="1"/>
</dbReference>
<evidence type="ECO:0000313" key="13">
    <source>
        <dbReference type="Proteomes" id="UP000504634"/>
    </source>
</evidence>
<name>A0A6J2T5V2_DROLE</name>
<dbReference type="GO" id="GO:0005764">
    <property type="term" value="C:lysosome"/>
    <property type="evidence" value="ECO:0007669"/>
    <property type="project" value="UniProtKB-SubCell"/>
</dbReference>
<feature type="chain" id="PRO_5026780031" description="beta-mannosidase" evidence="11">
    <location>
        <begin position="27"/>
        <end position="914"/>
    </location>
</feature>
<dbReference type="FunFam" id="3.20.20.80:FF:000050">
    <property type="entry name" value="Beta-mannosidase B"/>
    <property type="match status" value="1"/>
</dbReference>
<dbReference type="InterPro" id="IPR036156">
    <property type="entry name" value="Beta-gal/glucu_dom_sf"/>
</dbReference>
<dbReference type="Gene3D" id="2.60.40.10">
    <property type="entry name" value="Immunoglobulins"/>
    <property type="match status" value="1"/>
</dbReference>
<comment type="subcellular location">
    <subcellularLocation>
        <location evidence="2">Lysosome</location>
    </subcellularLocation>
</comment>
<dbReference type="InterPro" id="IPR013783">
    <property type="entry name" value="Ig-like_fold"/>
</dbReference>
<gene>
    <name evidence="14" type="primary">LOC115621105</name>
</gene>
<keyword evidence="8" id="KW-0458">Lysosome</keyword>
<dbReference type="GeneID" id="115621105"/>
<dbReference type="Gene3D" id="2.60.120.260">
    <property type="entry name" value="Galactose-binding domain-like"/>
    <property type="match status" value="1"/>
</dbReference>
<feature type="signal peptide" evidence="11">
    <location>
        <begin position="1"/>
        <end position="26"/>
    </location>
</feature>
<comment type="catalytic activity">
    <reaction evidence="1">
        <text>Hydrolysis of terminal, non-reducing beta-D-mannose residues in beta-D-mannosides.</text>
        <dbReference type="EC" id="3.2.1.25"/>
    </reaction>
</comment>
<feature type="domain" description="Beta-mannosidase-like galactose-binding" evidence="12">
    <location>
        <begin position="40"/>
        <end position="215"/>
    </location>
</feature>
<evidence type="ECO:0000256" key="8">
    <source>
        <dbReference type="ARBA" id="ARBA00023228"/>
    </source>
</evidence>
<evidence type="ECO:0000313" key="14">
    <source>
        <dbReference type="RefSeq" id="XP_030370503.1"/>
    </source>
</evidence>
<keyword evidence="9" id="KW-0326">Glycosidase</keyword>
<evidence type="ECO:0000256" key="4">
    <source>
        <dbReference type="ARBA" id="ARBA00012754"/>
    </source>
</evidence>
<keyword evidence="13" id="KW-1185">Reference proteome</keyword>
<evidence type="ECO:0000256" key="6">
    <source>
        <dbReference type="ARBA" id="ARBA00022801"/>
    </source>
</evidence>
<comment type="similarity">
    <text evidence="3">Belongs to the glycosyl hydrolase 2 family.</text>
</comment>
<dbReference type="InterPro" id="IPR054593">
    <property type="entry name" value="Beta-mannosidase-like_N2"/>
</dbReference>
<evidence type="ECO:0000256" key="1">
    <source>
        <dbReference type="ARBA" id="ARBA00000829"/>
    </source>
</evidence>
<dbReference type="SUPFAM" id="SSF49785">
    <property type="entry name" value="Galactose-binding domain-like"/>
    <property type="match status" value="1"/>
</dbReference>
<evidence type="ECO:0000256" key="10">
    <source>
        <dbReference type="ARBA" id="ARBA00033445"/>
    </source>
</evidence>
<evidence type="ECO:0000256" key="3">
    <source>
        <dbReference type="ARBA" id="ARBA00007401"/>
    </source>
</evidence>
<dbReference type="InterPro" id="IPR017853">
    <property type="entry name" value="GH"/>
</dbReference>
<dbReference type="Proteomes" id="UP000504634">
    <property type="component" value="Unplaced"/>
</dbReference>
<dbReference type="Gene3D" id="3.20.20.80">
    <property type="entry name" value="Glycosidases"/>
    <property type="match status" value="1"/>
</dbReference>
<keyword evidence="7" id="KW-0325">Glycoprotein</keyword>
<dbReference type="FunFam" id="2.60.120.260:FF:000060">
    <property type="entry name" value="Probable beta-mannosidase"/>
    <property type="match status" value="1"/>
</dbReference>
<dbReference type="Pfam" id="PF22666">
    <property type="entry name" value="Glyco_hydro_2_N2"/>
    <property type="match status" value="1"/>
</dbReference>
<dbReference type="SUPFAM" id="SSF51445">
    <property type="entry name" value="(Trans)glycosidases"/>
    <property type="match status" value="1"/>
</dbReference>
<dbReference type="AlphaFoldDB" id="A0A6J2T5V2"/>
<dbReference type="OrthoDB" id="2866996at2759"/>
<dbReference type="GO" id="GO:0004567">
    <property type="term" value="F:beta-mannosidase activity"/>
    <property type="evidence" value="ECO:0007669"/>
    <property type="project" value="UniProtKB-EC"/>
</dbReference>